<dbReference type="Pfam" id="PF08352">
    <property type="entry name" value="oligo_HPY"/>
    <property type="match status" value="1"/>
</dbReference>
<feature type="region of interest" description="Disordered" evidence="5">
    <location>
        <begin position="1"/>
        <end position="30"/>
    </location>
</feature>
<evidence type="ECO:0000313" key="7">
    <source>
        <dbReference type="EMBL" id="MEU8137557.1"/>
    </source>
</evidence>
<accession>A0ABV3DQM8</accession>
<evidence type="ECO:0000313" key="8">
    <source>
        <dbReference type="Proteomes" id="UP001551482"/>
    </source>
</evidence>
<dbReference type="InterPro" id="IPR050319">
    <property type="entry name" value="ABC_transp_ATP-bind"/>
</dbReference>
<dbReference type="Proteomes" id="UP001551482">
    <property type="component" value="Unassembled WGS sequence"/>
</dbReference>
<keyword evidence="3" id="KW-0547">Nucleotide-binding</keyword>
<dbReference type="InterPro" id="IPR003439">
    <property type="entry name" value="ABC_transporter-like_ATP-bd"/>
</dbReference>
<dbReference type="EMBL" id="JBEZFP010000092">
    <property type="protein sequence ID" value="MEU8137557.1"/>
    <property type="molecule type" value="Genomic_DNA"/>
</dbReference>
<dbReference type="InterPro" id="IPR017871">
    <property type="entry name" value="ABC_transporter-like_CS"/>
</dbReference>
<evidence type="ECO:0000256" key="5">
    <source>
        <dbReference type="SAM" id="MobiDB-lite"/>
    </source>
</evidence>
<evidence type="ECO:0000256" key="2">
    <source>
        <dbReference type="ARBA" id="ARBA00022448"/>
    </source>
</evidence>
<dbReference type="PANTHER" id="PTHR43776:SF7">
    <property type="entry name" value="D,D-DIPEPTIDE TRANSPORT ATP-BINDING PROTEIN DDPF-RELATED"/>
    <property type="match status" value="1"/>
</dbReference>
<keyword evidence="4 7" id="KW-0067">ATP-binding</keyword>
<dbReference type="PROSITE" id="PS00211">
    <property type="entry name" value="ABC_TRANSPORTER_1"/>
    <property type="match status" value="1"/>
</dbReference>
<organism evidence="7 8">
    <name type="scientific">Streptodolium elevatio</name>
    <dbReference type="NCBI Taxonomy" id="3157996"/>
    <lineage>
        <taxon>Bacteria</taxon>
        <taxon>Bacillati</taxon>
        <taxon>Actinomycetota</taxon>
        <taxon>Actinomycetes</taxon>
        <taxon>Kitasatosporales</taxon>
        <taxon>Streptomycetaceae</taxon>
        <taxon>Streptodolium</taxon>
    </lineage>
</organism>
<dbReference type="InterPro" id="IPR013563">
    <property type="entry name" value="Oligopep_ABC_C"/>
</dbReference>
<evidence type="ECO:0000259" key="6">
    <source>
        <dbReference type="PROSITE" id="PS50893"/>
    </source>
</evidence>
<name>A0ABV3DQM8_9ACTN</name>
<dbReference type="InterPro" id="IPR027417">
    <property type="entry name" value="P-loop_NTPase"/>
</dbReference>
<dbReference type="Gene3D" id="3.40.50.300">
    <property type="entry name" value="P-loop containing nucleotide triphosphate hydrolases"/>
    <property type="match status" value="1"/>
</dbReference>
<comment type="similarity">
    <text evidence="1">Belongs to the ABC transporter superfamily.</text>
</comment>
<reference evidence="7 8" key="1">
    <citation type="submission" date="2024-06" db="EMBL/GenBank/DDBJ databases">
        <title>The Natural Products Discovery Center: Release of the First 8490 Sequenced Strains for Exploring Actinobacteria Biosynthetic Diversity.</title>
        <authorList>
            <person name="Kalkreuter E."/>
            <person name="Kautsar S.A."/>
            <person name="Yang D."/>
            <person name="Bader C.D."/>
            <person name="Teijaro C.N."/>
            <person name="Fluegel L."/>
            <person name="Davis C.M."/>
            <person name="Simpson J.R."/>
            <person name="Lauterbach L."/>
            <person name="Steele A.D."/>
            <person name="Gui C."/>
            <person name="Meng S."/>
            <person name="Li G."/>
            <person name="Viehrig K."/>
            <person name="Ye F."/>
            <person name="Su P."/>
            <person name="Kiefer A.F."/>
            <person name="Nichols A."/>
            <person name="Cepeda A.J."/>
            <person name="Yan W."/>
            <person name="Fan B."/>
            <person name="Jiang Y."/>
            <person name="Adhikari A."/>
            <person name="Zheng C.-J."/>
            <person name="Schuster L."/>
            <person name="Cowan T.M."/>
            <person name="Smanski M.J."/>
            <person name="Chevrette M.G."/>
            <person name="De Carvalho L.P.S."/>
            <person name="Shen B."/>
        </authorList>
    </citation>
    <scope>NUCLEOTIDE SEQUENCE [LARGE SCALE GENOMIC DNA]</scope>
    <source>
        <strain evidence="7 8">NPDC048946</strain>
    </source>
</reference>
<protein>
    <submittedName>
        <fullName evidence="7">ATP-binding cassette domain-containing protein</fullName>
    </submittedName>
</protein>
<keyword evidence="8" id="KW-1185">Reference proteome</keyword>
<dbReference type="CDD" id="cd03257">
    <property type="entry name" value="ABC_NikE_OppD_transporters"/>
    <property type="match status" value="1"/>
</dbReference>
<dbReference type="SUPFAM" id="SSF52540">
    <property type="entry name" value="P-loop containing nucleoside triphosphate hydrolases"/>
    <property type="match status" value="1"/>
</dbReference>
<keyword evidence="2" id="KW-0813">Transport</keyword>
<dbReference type="InterPro" id="IPR003593">
    <property type="entry name" value="AAA+_ATPase"/>
</dbReference>
<gene>
    <name evidence="7" type="ORF">AB0C36_29100</name>
</gene>
<dbReference type="PANTHER" id="PTHR43776">
    <property type="entry name" value="TRANSPORT ATP-BINDING PROTEIN"/>
    <property type="match status" value="1"/>
</dbReference>
<dbReference type="GO" id="GO:0005524">
    <property type="term" value="F:ATP binding"/>
    <property type="evidence" value="ECO:0007669"/>
    <property type="project" value="UniProtKB-KW"/>
</dbReference>
<dbReference type="SMART" id="SM00382">
    <property type="entry name" value="AAA"/>
    <property type="match status" value="1"/>
</dbReference>
<dbReference type="RefSeq" id="WP_358359626.1">
    <property type="nucleotide sequence ID" value="NZ_JBEZFP010000092.1"/>
</dbReference>
<sequence length="308" mass="32709">MSPVDPKAGKARQKWSPRDPETPGADTDAVPALRVHGLCKEFRARGERPGDGTVAASDVSFAVPAGGALGIVGESGSGKSTIARMLVGLLAPDRGTVEVDGRERSFRSHVGRAQRLARAREVQMVFQDPYVSLDPRLSAEQCVGSVLRLHGLGDRAARARRTAELLDQVGLGSREAAARPHALSGGQRQRLSIARALAAGPRVLVLDEAVSALDVSIQAQIVRLLADLRRDSDVALVFVTHDLAVVQHVTDDLLVLYRGVAVEQGRTAEVLAAPRHAYTQLLVGSVPRPGWDPAEVVRLRAAVLGATV</sequence>
<comment type="caution">
    <text evidence="7">The sequence shown here is derived from an EMBL/GenBank/DDBJ whole genome shotgun (WGS) entry which is preliminary data.</text>
</comment>
<dbReference type="PROSITE" id="PS50893">
    <property type="entry name" value="ABC_TRANSPORTER_2"/>
    <property type="match status" value="1"/>
</dbReference>
<dbReference type="Pfam" id="PF00005">
    <property type="entry name" value="ABC_tran"/>
    <property type="match status" value="1"/>
</dbReference>
<evidence type="ECO:0000256" key="1">
    <source>
        <dbReference type="ARBA" id="ARBA00005417"/>
    </source>
</evidence>
<evidence type="ECO:0000256" key="4">
    <source>
        <dbReference type="ARBA" id="ARBA00022840"/>
    </source>
</evidence>
<evidence type="ECO:0000256" key="3">
    <source>
        <dbReference type="ARBA" id="ARBA00022741"/>
    </source>
</evidence>
<feature type="domain" description="ABC transporter" evidence="6">
    <location>
        <begin position="33"/>
        <end position="283"/>
    </location>
</feature>
<proteinExistence type="inferred from homology"/>